<dbReference type="SMART" id="SM00052">
    <property type="entry name" value="EAL"/>
    <property type="match status" value="1"/>
</dbReference>
<dbReference type="PANTHER" id="PTHR44757">
    <property type="entry name" value="DIGUANYLATE CYCLASE DGCP"/>
    <property type="match status" value="1"/>
</dbReference>
<feature type="domain" description="EAL" evidence="2">
    <location>
        <begin position="486"/>
        <end position="742"/>
    </location>
</feature>
<keyword evidence="1" id="KW-0472">Membrane</keyword>
<dbReference type="PROSITE" id="PS50883">
    <property type="entry name" value="EAL"/>
    <property type="match status" value="1"/>
</dbReference>
<name>A0A919SEK4_9ACTN</name>
<dbReference type="PANTHER" id="PTHR44757:SF2">
    <property type="entry name" value="BIOFILM ARCHITECTURE MAINTENANCE PROTEIN MBAA"/>
    <property type="match status" value="1"/>
</dbReference>
<protein>
    <recommendedName>
        <fullName evidence="6">Diguanylate cyclase/phosphodiesterase</fullName>
    </recommendedName>
</protein>
<dbReference type="Pfam" id="PF00563">
    <property type="entry name" value="EAL"/>
    <property type="match status" value="1"/>
</dbReference>
<dbReference type="Gene3D" id="3.20.20.450">
    <property type="entry name" value="EAL domain"/>
    <property type="match status" value="1"/>
</dbReference>
<dbReference type="RefSeq" id="WP_244875861.1">
    <property type="nucleotide sequence ID" value="NZ_BAAATW010000003.1"/>
</dbReference>
<organism evidence="4 5">
    <name type="scientific">Winogradskya consettensis</name>
    <dbReference type="NCBI Taxonomy" id="113560"/>
    <lineage>
        <taxon>Bacteria</taxon>
        <taxon>Bacillati</taxon>
        <taxon>Actinomycetota</taxon>
        <taxon>Actinomycetes</taxon>
        <taxon>Micromonosporales</taxon>
        <taxon>Micromonosporaceae</taxon>
        <taxon>Winogradskya</taxon>
    </lineage>
</organism>
<evidence type="ECO:0000256" key="1">
    <source>
        <dbReference type="SAM" id="Phobius"/>
    </source>
</evidence>
<dbReference type="InterPro" id="IPR052155">
    <property type="entry name" value="Biofilm_reg_signaling"/>
</dbReference>
<feature type="transmembrane region" description="Helical" evidence="1">
    <location>
        <begin position="132"/>
        <end position="150"/>
    </location>
</feature>
<feature type="transmembrane region" description="Helical" evidence="1">
    <location>
        <begin position="221"/>
        <end position="241"/>
    </location>
</feature>
<evidence type="ECO:0000313" key="4">
    <source>
        <dbReference type="EMBL" id="GIM70401.1"/>
    </source>
</evidence>
<evidence type="ECO:0000313" key="5">
    <source>
        <dbReference type="Proteomes" id="UP000680865"/>
    </source>
</evidence>
<feature type="transmembrane region" description="Helical" evidence="1">
    <location>
        <begin position="262"/>
        <end position="281"/>
    </location>
</feature>
<sequence>MASAAVAGSGLLVAGFLVFYLAGWGGAELRAVITDAVYVPIAVVFTLLAVRVVRLPGLDARSRRAWRFIAFAFAAKLAAHVSWFIEDGVLHRDVYPAAADYLFFAFVPLMLPGLLMLPGVTRTRVDRIKQTLDSLIVGASAFMMLWYLVLSPILEQGFAASALVLAAGQPIGDLLLVLALAVLLLRRSAGADTSVRLLAGALAMFVVGDTSYSYLSLHNGFVTGTWPDLLWFTSCYLLVLATHRRYREAVQDPTATHSRRTGTTWLPYGAIALAYALLGTLAGKLGLFPLGGMILGAILLTALVVARQMYALRENRQLAVTDSLTGLANRTLVTERLAQLTAQSVRDGKHAAVLLIDLDRFKPINDAYGHEAGDAVLSAVATALRSVIRAGDTAGRIGGDEFAVILQNLPDAAVAERIAQRLVDALRTPVIFGEHVLGVEASIGVALRGPDAVDAEVLLQHADTAMYAAKRSGRARYQVYTPELDPRARDTELRRAVDAGEMVVHFQPAVSLTDGSVKAVEALVRWNHPERGLLMPGEFIDFAEETGAVVPLGEWVLRDACRQVAGWHATIPGADRVRLSVNLSPKQVVQPGLVDIIRGILAETGFAADKLILELTEGVVLEPDVQTVARLEELRDLGISIAVDDFGTGYSALSYLRRLPVNILKIDRSFVTGIADDPEARTVAEAIVRLGMAFRMSVVAEGIETAEQARVLADMGCGYGQGYHFYRPMEGTAAAEALLALSRG</sequence>
<dbReference type="CDD" id="cd01949">
    <property type="entry name" value="GGDEF"/>
    <property type="match status" value="1"/>
</dbReference>
<dbReference type="SMART" id="SM00267">
    <property type="entry name" value="GGDEF"/>
    <property type="match status" value="1"/>
</dbReference>
<dbReference type="Pfam" id="PF00990">
    <property type="entry name" value="GGDEF"/>
    <property type="match status" value="1"/>
</dbReference>
<evidence type="ECO:0000259" key="3">
    <source>
        <dbReference type="PROSITE" id="PS50887"/>
    </source>
</evidence>
<feature type="transmembrane region" description="Helical" evidence="1">
    <location>
        <begin position="101"/>
        <end position="120"/>
    </location>
</feature>
<feature type="transmembrane region" description="Helical" evidence="1">
    <location>
        <begin position="197"/>
        <end position="215"/>
    </location>
</feature>
<dbReference type="InterPro" id="IPR001633">
    <property type="entry name" value="EAL_dom"/>
</dbReference>
<dbReference type="Proteomes" id="UP000680865">
    <property type="component" value="Unassembled WGS sequence"/>
</dbReference>
<evidence type="ECO:0000259" key="2">
    <source>
        <dbReference type="PROSITE" id="PS50883"/>
    </source>
</evidence>
<keyword evidence="5" id="KW-1185">Reference proteome</keyword>
<proteinExistence type="predicted"/>
<evidence type="ECO:0008006" key="6">
    <source>
        <dbReference type="Google" id="ProtNLM"/>
    </source>
</evidence>
<feature type="domain" description="GGDEF" evidence="3">
    <location>
        <begin position="349"/>
        <end position="482"/>
    </location>
</feature>
<feature type="transmembrane region" description="Helical" evidence="1">
    <location>
        <begin position="37"/>
        <end position="53"/>
    </location>
</feature>
<reference evidence="4" key="1">
    <citation type="submission" date="2021-03" db="EMBL/GenBank/DDBJ databases">
        <title>Whole genome shotgun sequence of Actinoplanes consettensis NBRC 14913.</title>
        <authorList>
            <person name="Komaki H."/>
            <person name="Tamura T."/>
        </authorList>
    </citation>
    <scope>NUCLEOTIDE SEQUENCE</scope>
    <source>
        <strain evidence="4">NBRC 14913</strain>
    </source>
</reference>
<comment type="caution">
    <text evidence="4">The sequence shown here is derived from an EMBL/GenBank/DDBJ whole genome shotgun (WGS) entry which is preliminary data.</text>
</comment>
<dbReference type="PROSITE" id="PS50887">
    <property type="entry name" value="GGDEF"/>
    <property type="match status" value="1"/>
</dbReference>
<feature type="transmembrane region" description="Helical" evidence="1">
    <location>
        <begin position="162"/>
        <end position="185"/>
    </location>
</feature>
<dbReference type="EMBL" id="BOQP01000008">
    <property type="protein sequence ID" value="GIM70401.1"/>
    <property type="molecule type" value="Genomic_DNA"/>
</dbReference>
<dbReference type="NCBIfam" id="TIGR00254">
    <property type="entry name" value="GGDEF"/>
    <property type="match status" value="1"/>
</dbReference>
<feature type="transmembrane region" description="Helical" evidence="1">
    <location>
        <begin position="65"/>
        <end position="85"/>
    </location>
</feature>
<keyword evidence="1" id="KW-1133">Transmembrane helix</keyword>
<dbReference type="FunFam" id="3.30.70.270:FF:000001">
    <property type="entry name" value="Diguanylate cyclase domain protein"/>
    <property type="match status" value="1"/>
</dbReference>
<dbReference type="InterPro" id="IPR029787">
    <property type="entry name" value="Nucleotide_cyclase"/>
</dbReference>
<dbReference type="InterPro" id="IPR000160">
    <property type="entry name" value="GGDEF_dom"/>
</dbReference>
<dbReference type="InterPro" id="IPR043128">
    <property type="entry name" value="Rev_trsase/Diguanyl_cyclase"/>
</dbReference>
<feature type="transmembrane region" description="Helical" evidence="1">
    <location>
        <begin position="287"/>
        <end position="306"/>
    </location>
</feature>
<dbReference type="CDD" id="cd01948">
    <property type="entry name" value="EAL"/>
    <property type="match status" value="1"/>
</dbReference>
<dbReference type="InterPro" id="IPR035919">
    <property type="entry name" value="EAL_sf"/>
</dbReference>
<keyword evidence="1" id="KW-0812">Transmembrane</keyword>
<gene>
    <name evidence="4" type="ORF">Aco04nite_20110</name>
</gene>
<dbReference type="SUPFAM" id="SSF141868">
    <property type="entry name" value="EAL domain-like"/>
    <property type="match status" value="1"/>
</dbReference>
<dbReference type="Gene3D" id="3.30.70.270">
    <property type="match status" value="1"/>
</dbReference>
<dbReference type="AlphaFoldDB" id="A0A919SEK4"/>
<accession>A0A919SEK4</accession>
<dbReference type="SUPFAM" id="SSF55073">
    <property type="entry name" value="Nucleotide cyclase"/>
    <property type="match status" value="1"/>
</dbReference>